<reference evidence="1 3" key="2">
    <citation type="journal article" date="2018" name="Plant J.">
        <title>The Physcomitrella patens chromosome-scale assembly reveals moss genome structure and evolution.</title>
        <authorList>
            <person name="Lang D."/>
            <person name="Ullrich K.K."/>
            <person name="Murat F."/>
            <person name="Fuchs J."/>
            <person name="Jenkins J."/>
            <person name="Haas F.B."/>
            <person name="Piednoel M."/>
            <person name="Gundlach H."/>
            <person name="Van Bel M."/>
            <person name="Meyberg R."/>
            <person name="Vives C."/>
            <person name="Morata J."/>
            <person name="Symeonidi A."/>
            <person name="Hiss M."/>
            <person name="Muchero W."/>
            <person name="Kamisugi Y."/>
            <person name="Saleh O."/>
            <person name="Blanc G."/>
            <person name="Decker E.L."/>
            <person name="van Gessel N."/>
            <person name="Grimwood J."/>
            <person name="Hayes R.D."/>
            <person name="Graham S.W."/>
            <person name="Gunter L.E."/>
            <person name="McDaniel S.F."/>
            <person name="Hoernstein S.N.W."/>
            <person name="Larsson A."/>
            <person name="Li F.W."/>
            <person name="Perroud P.F."/>
            <person name="Phillips J."/>
            <person name="Ranjan P."/>
            <person name="Rokshar D.S."/>
            <person name="Rothfels C.J."/>
            <person name="Schneider L."/>
            <person name="Shu S."/>
            <person name="Stevenson D.W."/>
            <person name="Thummler F."/>
            <person name="Tillich M."/>
            <person name="Villarreal Aguilar J.C."/>
            <person name="Widiez T."/>
            <person name="Wong G.K."/>
            <person name="Wymore A."/>
            <person name="Zhang Y."/>
            <person name="Zimmer A.D."/>
            <person name="Quatrano R.S."/>
            <person name="Mayer K.F.X."/>
            <person name="Goodstein D."/>
            <person name="Casacuberta J.M."/>
            <person name="Vandepoele K."/>
            <person name="Reski R."/>
            <person name="Cuming A.C."/>
            <person name="Tuskan G.A."/>
            <person name="Maumus F."/>
            <person name="Salse J."/>
            <person name="Schmutz J."/>
            <person name="Rensing S.A."/>
        </authorList>
    </citation>
    <scope>NUCLEOTIDE SEQUENCE [LARGE SCALE GENOMIC DNA]</scope>
    <source>
        <strain evidence="2 3">cv. Gransden 2004</strain>
    </source>
</reference>
<reference evidence="1 3" key="1">
    <citation type="journal article" date="2008" name="Science">
        <title>The Physcomitrella genome reveals evolutionary insights into the conquest of land by plants.</title>
        <authorList>
            <person name="Rensing S."/>
            <person name="Lang D."/>
            <person name="Zimmer A."/>
            <person name="Terry A."/>
            <person name="Salamov A."/>
            <person name="Shapiro H."/>
            <person name="Nishiyama T."/>
            <person name="Perroud P.-F."/>
            <person name="Lindquist E."/>
            <person name="Kamisugi Y."/>
            <person name="Tanahashi T."/>
            <person name="Sakakibara K."/>
            <person name="Fujita T."/>
            <person name="Oishi K."/>
            <person name="Shin-I T."/>
            <person name="Kuroki Y."/>
            <person name="Toyoda A."/>
            <person name="Suzuki Y."/>
            <person name="Hashimoto A."/>
            <person name="Yamaguchi K."/>
            <person name="Sugano A."/>
            <person name="Kohara Y."/>
            <person name="Fujiyama A."/>
            <person name="Anterola A."/>
            <person name="Aoki S."/>
            <person name="Ashton N."/>
            <person name="Barbazuk W.B."/>
            <person name="Barker E."/>
            <person name="Bennetzen J."/>
            <person name="Bezanilla M."/>
            <person name="Blankenship R."/>
            <person name="Cho S.H."/>
            <person name="Dutcher S."/>
            <person name="Estelle M."/>
            <person name="Fawcett J.A."/>
            <person name="Gundlach H."/>
            <person name="Hanada K."/>
            <person name="Heyl A."/>
            <person name="Hicks K.A."/>
            <person name="Hugh J."/>
            <person name="Lohr M."/>
            <person name="Mayer K."/>
            <person name="Melkozernov A."/>
            <person name="Murata T."/>
            <person name="Nelson D."/>
            <person name="Pils B."/>
            <person name="Prigge M."/>
            <person name="Reiss B."/>
            <person name="Renner T."/>
            <person name="Rombauts S."/>
            <person name="Rushton P."/>
            <person name="Sanderfoot A."/>
            <person name="Schween G."/>
            <person name="Shiu S.-H."/>
            <person name="Stueber K."/>
            <person name="Theodoulou F.L."/>
            <person name="Tu H."/>
            <person name="Van de Peer Y."/>
            <person name="Verrier P.J."/>
            <person name="Waters E."/>
            <person name="Wood A."/>
            <person name="Yang L."/>
            <person name="Cove D."/>
            <person name="Cuming A."/>
            <person name="Hasebe M."/>
            <person name="Lucas S."/>
            <person name="Mishler D.B."/>
            <person name="Reski R."/>
            <person name="Grigoriev I."/>
            <person name="Quatrano R.S."/>
            <person name="Boore J.L."/>
        </authorList>
    </citation>
    <scope>NUCLEOTIDE SEQUENCE [LARGE SCALE GENOMIC DNA]</scope>
    <source>
        <strain evidence="2 3">cv. Gransden 2004</strain>
    </source>
</reference>
<evidence type="ECO:0000313" key="2">
    <source>
        <dbReference type="EnsemblPlants" id="PAC:32968028.CDS.1"/>
    </source>
</evidence>
<proteinExistence type="predicted"/>
<protein>
    <submittedName>
        <fullName evidence="1 2">Uncharacterized protein</fullName>
    </submittedName>
</protein>
<name>A0A2K1L6D6_PHYPA</name>
<accession>A0A2K1L6D6</accession>
<gene>
    <name evidence="1" type="ORF">PHYPA_000028</name>
</gene>
<sequence length="135" mass="15546">MITWNFPQWPHEIHPSAFHKHVTVYLAFPGLTVQFHFMCNAIQASTQDKIGSTPLEKAPLRNDNWDRKLTLQSGSPYIPSSKKSCTKLLNRHCNEVVYIHTAEAFDMIGKYRTAELIHIHFSIVEHLLTDFDQGV</sequence>
<dbReference type="Gramene" id="Pp3c1_424V3.1">
    <property type="protein sequence ID" value="PAC:32968028.CDS.1"/>
    <property type="gene ID" value="Pp3c1_424"/>
</dbReference>
<dbReference type="AlphaFoldDB" id="A0A2K1L6D6"/>
<organism evidence="1">
    <name type="scientific">Physcomitrium patens</name>
    <name type="common">Spreading-leaved earth moss</name>
    <name type="synonym">Physcomitrella patens</name>
    <dbReference type="NCBI Taxonomy" id="3218"/>
    <lineage>
        <taxon>Eukaryota</taxon>
        <taxon>Viridiplantae</taxon>
        <taxon>Streptophyta</taxon>
        <taxon>Embryophyta</taxon>
        <taxon>Bryophyta</taxon>
        <taxon>Bryophytina</taxon>
        <taxon>Bryopsida</taxon>
        <taxon>Funariidae</taxon>
        <taxon>Funariales</taxon>
        <taxon>Funariaceae</taxon>
        <taxon>Physcomitrium</taxon>
    </lineage>
</organism>
<evidence type="ECO:0000313" key="3">
    <source>
        <dbReference type="Proteomes" id="UP000006727"/>
    </source>
</evidence>
<dbReference type="Proteomes" id="UP000006727">
    <property type="component" value="Chromosome 1"/>
</dbReference>
<keyword evidence="3" id="KW-1185">Reference proteome</keyword>
<dbReference type="InParanoid" id="A0A2K1L6D6"/>
<reference evidence="2" key="3">
    <citation type="submission" date="2020-12" db="UniProtKB">
        <authorList>
            <consortium name="EnsemblPlants"/>
        </authorList>
    </citation>
    <scope>IDENTIFICATION</scope>
</reference>
<dbReference type="EMBL" id="ABEU02000001">
    <property type="protein sequence ID" value="PNR61605.1"/>
    <property type="molecule type" value="Genomic_DNA"/>
</dbReference>
<evidence type="ECO:0000313" key="1">
    <source>
        <dbReference type="EMBL" id="PNR61605.1"/>
    </source>
</evidence>
<dbReference type="EnsemblPlants" id="Pp3c1_424V3.1">
    <property type="protein sequence ID" value="PAC:32968028.CDS.1"/>
    <property type="gene ID" value="Pp3c1_424"/>
</dbReference>